<reference evidence="2 3" key="1">
    <citation type="submission" date="2018-10" db="EMBL/GenBank/DDBJ databases">
        <title>Comamonadaceae CDC group NO-1 genome sequencing and assembly.</title>
        <authorList>
            <person name="Bernier A.-M."/>
            <person name="Bernard K."/>
        </authorList>
    </citation>
    <scope>NUCLEOTIDE SEQUENCE [LARGE SCALE GENOMIC DNA]</scope>
    <source>
        <strain evidence="2 3">NML970147</strain>
    </source>
</reference>
<dbReference type="GO" id="GO:0005507">
    <property type="term" value="F:copper ion binding"/>
    <property type="evidence" value="ECO:0007669"/>
    <property type="project" value="TreeGrafter"/>
</dbReference>
<comment type="caution">
    <text evidence="2">The sequence shown here is derived from an EMBL/GenBank/DDBJ whole genome shotgun (WGS) entry which is preliminary data.</text>
</comment>
<dbReference type="PANTHER" id="PTHR23419">
    <property type="entry name" value="DIVALENT CATION TOLERANCE CUTA-RELATED"/>
    <property type="match status" value="1"/>
</dbReference>
<dbReference type="SUPFAM" id="SSF54913">
    <property type="entry name" value="GlnB-like"/>
    <property type="match status" value="1"/>
</dbReference>
<proteinExistence type="inferred from homology"/>
<dbReference type="Proteomes" id="UP000267521">
    <property type="component" value="Unassembled WGS sequence"/>
</dbReference>
<dbReference type="Pfam" id="PF03091">
    <property type="entry name" value="CutA1"/>
    <property type="match status" value="1"/>
</dbReference>
<name>A0A3M6Q3Y8_9BURK</name>
<dbReference type="Gene3D" id="3.30.70.120">
    <property type="match status" value="1"/>
</dbReference>
<gene>
    <name evidence="2" type="ORF">EBQ26_07845</name>
</gene>
<sequence length="106" mass="11746">MSLLIVFTTVGNEADAHRLAEIALAKRLTACVHIDSIESLYEWQGAMVNEREWRIAFKTDAAHCTMLQSVLAEHHPYDIPAIYAVSAVHVAAPFAQWLGSTLSEKP</sequence>
<protein>
    <submittedName>
        <fullName evidence="2">Divalent-cation tolerance protein CutA</fullName>
    </submittedName>
</protein>
<dbReference type="GO" id="GO:0010038">
    <property type="term" value="P:response to metal ion"/>
    <property type="evidence" value="ECO:0007669"/>
    <property type="project" value="InterPro"/>
</dbReference>
<dbReference type="InterPro" id="IPR011322">
    <property type="entry name" value="N-reg_PII-like_a/b"/>
</dbReference>
<dbReference type="InterPro" id="IPR004323">
    <property type="entry name" value="Ion_tolerance_CutA"/>
</dbReference>
<comment type="similarity">
    <text evidence="1">Belongs to the CutA family.</text>
</comment>
<dbReference type="EMBL" id="RDQM01000008">
    <property type="protein sequence ID" value="RMW97919.1"/>
    <property type="molecule type" value="Genomic_DNA"/>
</dbReference>
<dbReference type="InterPro" id="IPR015867">
    <property type="entry name" value="N-reg_PII/ATP_PRibTrfase_C"/>
</dbReference>
<dbReference type="PANTHER" id="PTHR23419:SF8">
    <property type="entry name" value="FI09726P"/>
    <property type="match status" value="1"/>
</dbReference>
<evidence type="ECO:0000256" key="1">
    <source>
        <dbReference type="ARBA" id="ARBA00010169"/>
    </source>
</evidence>
<evidence type="ECO:0000313" key="3">
    <source>
        <dbReference type="Proteomes" id="UP000267521"/>
    </source>
</evidence>
<organism evidence="2 3">
    <name type="scientific">Allofranklinella schreckenbergeri</name>
    <dbReference type="NCBI Taxonomy" id="1076744"/>
    <lineage>
        <taxon>Bacteria</taxon>
        <taxon>Pseudomonadati</taxon>
        <taxon>Pseudomonadota</taxon>
        <taxon>Betaproteobacteria</taxon>
        <taxon>Burkholderiales</taxon>
        <taxon>Comamonadaceae</taxon>
        <taxon>Allofranklinella</taxon>
    </lineage>
</organism>
<dbReference type="RefSeq" id="WP_122238456.1">
    <property type="nucleotide sequence ID" value="NZ_RDQM01000008.1"/>
</dbReference>
<accession>A0A3M6Q3Y8</accession>
<evidence type="ECO:0000313" key="2">
    <source>
        <dbReference type="EMBL" id="RMW97919.1"/>
    </source>
</evidence>
<dbReference type="AlphaFoldDB" id="A0A3M6Q3Y8"/>